<dbReference type="PANTHER" id="PTHR12829:SF7">
    <property type="entry name" value="N6-ADENOSINE-METHYLTRANSFERASE CATALYTIC SUBUNIT"/>
    <property type="match status" value="1"/>
</dbReference>
<keyword evidence="2" id="KW-0808">Transferase</keyword>
<dbReference type="Proteomes" id="UP000092626">
    <property type="component" value="Unassembled WGS sequence"/>
</dbReference>
<dbReference type="GO" id="GO:0003676">
    <property type="term" value="F:nucleic acid binding"/>
    <property type="evidence" value="ECO:0007669"/>
    <property type="project" value="InterPro"/>
</dbReference>
<proteinExistence type="inferred from homology"/>
<dbReference type="GO" id="GO:0008168">
    <property type="term" value="F:methyltransferase activity"/>
    <property type="evidence" value="ECO:0007669"/>
    <property type="project" value="UniProtKB-KW"/>
</dbReference>
<dbReference type="EMBL" id="JTJR01000010">
    <property type="protein sequence ID" value="OBX05390.1"/>
    <property type="molecule type" value="Genomic_DNA"/>
</dbReference>
<dbReference type="PROSITE" id="PS00092">
    <property type="entry name" value="N6_MTASE"/>
    <property type="match status" value="1"/>
</dbReference>
<dbReference type="InterPro" id="IPR029063">
    <property type="entry name" value="SAM-dependent_MTases_sf"/>
</dbReference>
<dbReference type="STRING" id="505345.QV06_02805"/>
<evidence type="ECO:0000313" key="7">
    <source>
        <dbReference type="Proteomes" id="UP000092626"/>
    </source>
</evidence>
<dbReference type="GO" id="GO:0032259">
    <property type="term" value="P:methylation"/>
    <property type="evidence" value="ECO:0007669"/>
    <property type="project" value="UniProtKB-KW"/>
</dbReference>
<dbReference type="InterPro" id="IPR007757">
    <property type="entry name" value="MT-A70-like"/>
</dbReference>
<accession>A0A1A7PW60</accession>
<dbReference type="PROSITE" id="PS51143">
    <property type="entry name" value="MT_A70"/>
    <property type="match status" value="1"/>
</dbReference>
<evidence type="ECO:0000256" key="5">
    <source>
        <dbReference type="SAM" id="MobiDB-lite"/>
    </source>
</evidence>
<evidence type="ECO:0000313" key="6">
    <source>
        <dbReference type="EMBL" id="OBX05390.1"/>
    </source>
</evidence>
<name>A0A1A7PW60_9PAST</name>
<dbReference type="Gene3D" id="3.40.50.150">
    <property type="entry name" value="Vaccinia Virus protein VP39"/>
    <property type="match status" value="1"/>
</dbReference>
<evidence type="ECO:0000256" key="2">
    <source>
        <dbReference type="ARBA" id="ARBA00022679"/>
    </source>
</evidence>
<dbReference type="PANTHER" id="PTHR12829">
    <property type="entry name" value="N6-ADENOSINE-METHYLTRANSFERASE"/>
    <property type="match status" value="1"/>
</dbReference>
<comment type="similarity">
    <text evidence="4">Belongs to the MT-A70-like family.</text>
</comment>
<keyword evidence="3" id="KW-0949">S-adenosyl-L-methionine</keyword>
<protein>
    <submittedName>
        <fullName evidence="6">Modification methylase</fullName>
    </submittedName>
</protein>
<evidence type="ECO:0000256" key="3">
    <source>
        <dbReference type="ARBA" id="ARBA00022691"/>
    </source>
</evidence>
<keyword evidence="1 6" id="KW-0489">Methyltransferase</keyword>
<comment type="caution">
    <text evidence="6">The sequence shown here is derived from an EMBL/GenBank/DDBJ whole genome shotgun (WGS) entry which is preliminary data.</text>
</comment>
<gene>
    <name evidence="6" type="ORF">QV06_02805</name>
</gene>
<evidence type="ECO:0000256" key="1">
    <source>
        <dbReference type="ARBA" id="ARBA00022603"/>
    </source>
</evidence>
<sequence length="235" mass="27285">MKKQISGYSKYNPDAKNRKKINPLDDVYPELPNKRYDVIYADPPWDYGGKMQYDKSSIKTENIGFEKNVFISAANFQYPTLKLKQLKELDVNSISADDCLLFMWTTGPHLANSIELGEAWGFEYKTVAFVWDKQIHNPGRYTLSQTEFVLVFKKGRIPTPRGVRNVRQLLSVKRGKHSEKPDHIIEAITRMFPQQQKIELFARRSYTGWDNWGIEVPDSKILILSQQEMDSCIKS</sequence>
<organism evidence="6 7">
    <name type="scientific">Gallibacterium genomosp. 3</name>
    <dbReference type="NCBI Taxonomy" id="505345"/>
    <lineage>
        <taxon>Bacteria</taxon>
        <taxon>Pseudomonadati</taxon>
        <taxon>Pseudomonadota</taxon>
        <taxon>Gammaproteobacteria</taxon>
        <taxon>Pasteurellales</taxon>
        <taxon>Pasteurellaceae</taxon>
        <taxon>Gallibacterium</taxon>
    </lineage>
</organism>
<dbReference type="Pfam" id="PF05063">
    <property type="entry name" value="MT-A70"/>
    <property type="match status" value="1"/>
</dbReference>
<dbReference type="SUPFAM" id="SSF53335">
    <property type="entry name" value="S-adenosyl-L-methionine-dependent methyltransferases"/>
    <property type="match status" value="1"/>
</dbReference>
<dbReference type="RefSeq" id="WP_065236850.1">
    <property type="nucleotide sequence ID" value="NZ_JTJR01000010.1"/>
</dbReference>
<dbReference type="AlphaFoldDB" id="A0A1A7PW60"/>
<feature type="region of interest" description="Disordered" evidence="5">
    <location>
        <begin position="1"/>
        <end position="23"/>
    </location>
</feature>
<reference evidence="6 7" key="1">
    <citation type="submission" date="2014-11" db="EMBL/GenBank/DDBJ databases">
        <title>Pan-genome of Gallibacterium spp.</title>
        <authorList>
            <person name="Kudirkiene E."/>
            <person name="Bojesen A.M."/>
        </authorList>
    </citation>
    <scope>NUCLEOTIDE SEQUENCE [LARGE SCALE GENOMIC DNA]</scope>
    <source>
        <strain evidence="6 7">59/S3/89</strain>
    </source>
</reference>
<evidence type="ECO:0000256" key="4">
    <source>
        <dbReference type="PROSITE-ProRule" id="PRU00489"/>
    </source>
</evidence>
<dbReference type="InterPro" id="IPR002052">
    <property type="entry name" value="DNA_methylase_N6_adenine_CS"/>
</dbReference>
<dbReference type="PATRIC" id="fig|505345.6.peg.570"/>